<dbReference type="AlphaFoldDB" id="A0A3E1KC43"/>
<evidence type="ECO:0000256" key="3">
    <source>
        <dbReference type="SAM" id="Phobius"/>
    </source>
</evidence>
<dbReference type="InterPro" id="IPR043128">
    <property type="entry name" value="Rev_trsase/Diguanyl_cyclase"/>
</dbReference>
<dbReference type="SMART" id="SM00091">
    <property type="entry name" value="PAS"/>
    <property type="match status" value="2"/>
</dbReference>
<dbReference type="InterPro" id="IPR035965">
    <property type="entry name" value="PAS-like_dom_sf"/>
</dbReference>
<dbReference type="InterPro" id="IPR052163">
    <property type="entry name" value="DGC-Regulatory_Protein"/>
</dbReference>
<dbReference type="PROSITE" id="PS50113">
    <property type="entry name" value="PAC"/>
    <property type="match status" value="1"/>
</dbReference>
<evidence type="ECO:0000259" key="5">
    <source>
        <dbReference type="PROSITE" id="PS50113"/>
    </source>
</evidence>
<dbReference type="InterPro" id="IPR000014">
    <property type="entry name" value="PAS"/>
</dbReference>
<dbReference type="Gene3D" id="3.30.450.20">
    <property type="entry name" value="PAS domain"/>
    <property type="match status" value="2"/>
</dbReference>
<organism evidence="7 8">
    <name type="scientific">Wenzhouxiangella sediminis</name>
    <dbReference type="NCBI Taxonomy" id="1792836"/>
    <lineage>
        <taxon>Bacteria</taxon>
        <taxon>Pseudomonadati</taxon>
        <taxon>Pseudomonadota</taxon>
        <taxon>Gammaproteobacteria</taxon>
        <taxon>Chromatiales</taxon>
        <taxon>Wenzhouxiangellaceae</taxon>
        <taxon>Wenzhouxiangella</taxon>
    </lineage>
</organism>
<comment type="caution">
    <text evidence="7">The sequence shown here is derived from an EMBL/GenBank/DDBJ whole genome shotgun (WGS) entry which is preliminary data.</text>
</comment>
<name>A0A3E1KC43_9GAMM</name>
<evidence type="ECO:0000259" key="6">
    <source>
        <dbReference type="PROSITE" id="PS50887"/>
    </source>
</evidence>
<dbReference type="SUPFAM" id="SSF55073">
    <property type="entry name" value="Nucleotide cyclase"/>
    <property type="match status" value="1"/>
</dbReference>
<evidence type="ECO:0000256" key="1">
    <source>
        <dbReference type="ARBA" id="ARBA00001946"/>
    </source>
</evidence>
<dbReference type="PROSITE" id="PS50887">
    <property type="entry name" value="GGDEF"/>
    <property type="match status" value="1"/>
</dbReference>
<dbReference type="Pfam" id="PF13426">
    <property type="entry name" value="PAS_9"/>
    <property type="match status" value="1"/>
</dbReference>
<dbReference type="SMART" id="SM00086">
    <property type="entry name" value="PAC"/>
    <property type="match status" value="2"/>
</dbReference>
<dbReference type="NCBIfam" id="TIGR00254">
    <property type="entry name" value="GGDEF"/>
    <property type="match status" value="1"/>
</dbReference>
<keyword evidence="3" id="KW-1133">Transmembrane helix</keyword>
<comment type="cofactor">
    <cofactor evidence="1">
        <name>Mg(2+)</name>
        <dbReference type="ChEBI" id="CHEBI:18420"/>
    </cofactor>
</comment>
<dbReference type="InterPro" id="IPR001610">
    <property type="entry name" value="PAC"/>
</dbReference>
<dbReference type="NCBIfam" id="TIGR00229">
    <property type="entry name" value="sensory_box"/>
    <property type="match status" value="2"/>
</dbReference>
<evidence type="ECO:0000313" key="8">
    <source>
        <dbReference type="Proteomes" id="UP000260351"/>
    </source>
</evidence>
<dbReference type="InterPro" id="IPR029787">
    <property type="entry name" value="Nucleotide_cyclase"/>
</dbReference>
<dbReference type="InterPro" id="IPR013655">
    <property type="entry name" value="PAS_fold_3"/>
</dbReference>
<evidence type="ECO:0000256" key="2">
    <source>
        <dbReference type="SAM" id="MobiDB-lite"/>
    </source>
</evidence>
<dbReference type="CDD" id="cd01949">
    <property type="entry name" value="GGDEF"/>
    <property type="match status" value="1"/>
</dbReference>
<dbReference type="Proteomes" id="UP000260351">
    <property type="component" value="Unassembled WGS sequence"/>
</dbReference>
<feature type="domain" description="PAS" evidence="4">
    <location>
        <begin position="102"/>
        <end position="160"/>
    </location>
</feature>
<dbReference type="CDD" id="cd00130">
    <property type="entry name" value="PAS"/>
    <property type="match status" value="2"/>
</dbReference>
<accession>A0A3E1KC43</accession>
<keyword evidence="3" id="KW-0812">Transmembrane</keyword>
<dbReference type="GO" id="GO:0003824">
    <property type="term" value="F:catalytic activity"/>
    <property type="evidence" value="ECO:0007669"/>
    <property type="project" value="UniProtKB-ARBA"/>
</dbReference>
<feature type="domain" description="PAS" evidence="4">
    <location>
        <begin position="211"/>
        <end position="281"/>
    </location>
</feature>
<protein>
    <submittedName>
        <fullName evidence="7">Sensor domain-containing diguanylate cyclase</fullName>
    </submittedName>
</protein>
<proteinExistence type="predicted"/>
<dbReference type="PROSITE" id="PS50112">
    <property type="entry name" value="PAS"/>
    <property type="match status" value="2"/>
</dbReference>
<dbReference type="PANTHER" id="PTHR46663">
    <property type="entry name" value="DIGUANYLATE CYCLASE DGCT-RELATED"/>
    <property type="match status" value="1"/>
</dbReference>
<feature type="transmembrane region" description="Helical" evidence="3">
    <location>
        <begin position="46"/>
        <end position="70"/>
    </location>
</feature>
<dbReference type="Gene3D" id="3.30.70.270">
    <property type="match status" value="1"/>
</dbReference>
<keyword evidence="3" id="KW-0472">Membrane</keyword>
<dbReference type="FunFam" id="3.30.70.270:FF:000001">
    <property type="entry name" value="Diguanylate cyclase domain protein"/>
    <property type="match status" value="1"/>
</dbReference>
<dbReference type="SMART" id="SM00267">
    <property type="entry name" value="GGDEF"/>
    <property type="match status" value="1"/>
</dbReference>
<dbReference type="EMBL" id="QUZK01000013">
    <property type="protein sequence ID" value="RFF32128.1"/>
    <property type="molecule type" value="Genomic_DNA"/>
</dbReference>
<dbReference type="PANTHER" id="PTHR46663:SF3">
    <property type="entry name" value="SLL0267 PROTEIN"/>
    <property type="match status" value="1"/>
</dbReference>
<feature type="region of interest" description="Disordered" evidence="2">
    <location>
        <begin position="493"/>
        <end position="512"/>
    </location>
</feature>
<dbReference type="Pfam" id="PF08447">
    <property type="entry name" value="PAS_3"/>
    <property type="match status" value="1"/>
</dbReference>
<gene>
    <name evidence="7" type="ORF">DZC52_02490</name>
</gene>
<dbReference type="SUPFAM" id="SSF55785">
    <property type="entry name" value="PYP-like sensor domain (PAS domain)"/>
    <property type="match status" value="2"/>
</dbReference>
<feature type="domain" description="PAC" evidence="5">
    <location>
        <begin position="284"/>
        <end position="336"/>
    </location>
</feature>
<dbReference type="Pfam" id="PF00990">
    <property type="entry name" value="GGDEF"/>
    <property type="match status" value="1"/>
</dbReference>
<reference evidence="7 8" key="1">
    <citation type="submission" date="2018-08" db="EMBL/GenBank/DDBJ databases">
        <title>Wenzhouxiangella salilacus sp. nov., a novel bacterium isolated from a saline lake in Xinjiang Province, China.</title>
        <authorList>
            <person name="Han S."/>
        </authorList>
    </citation>
    <scope>NUCLEOTIDE SEQUENCE [LARGE SCALE GENOMIC DNA]</scope>
    <source>
        <strain evidence="7 8">XDB06</strain>
    </source>
</reference>
<dbReference type="InterPro" id="IPR000700">
    <property type="entry name" value="PAS-assoc_C"/>
</dbReference>
<evidence type="ECO:0000259" key="4">
    <source>
        <dbReference type="PROSITE" id="PS50112"/>
    </source>
</evidence>
<feature type="compositionally biased region" description="Basic and acidic residues" evidence="2">
    <location>
        <begin position="493"/>
        <end position="503"/>
    </location>
</feature>
<keyword evidence="8" id="KW-1185">Reference proteome</keyword>
<evidence type="ECO:0000313" key="7">
    <source>
        <dbReference type="EMBL" id="RFF32128.1"/>
    </source>
</evidence>
<dbReference type="InterPro" id="IPR000160">
    <property type="entry name" value="GGDEF_dom"/>
</dbReference>
<sequence>MLLCLASAAATAQEQTPAESSSYEGHIALAQEPDSELDWGQVWRRYHLTIVAVVALIVVLAGSSLALLASNRRQRRLMHRARRLSRRLSELSDNVPGALYQFRLRPDGSSHFPFASSGMERIYGLRPEDVVDDARRLFDRVHPDDLPAVREAIDHSAQTMTPWHQTFRINHPRTGLRWISGSATPSRQADDSVTWHGYIRDVTEFHHAVERVRTAASVFEASKEGICITDGELKLSDVNRAFEEMTGYARDDLLGHLPRVLLPPDRAEAKAMEIRAALAAEGQWKGEVPVQRKSGETFPVEVSISPVLDDDGQPTHYVAVVSDITLRKMHEQELDQIARLDALTGIGNRRQVVAQLDRAVSLTRSTGARFAICMMDLDDFKPVNDRHGHDVGDKLLTAIAQRLKNLVRAGDFVGRLGGDEFVLILHDPHGDTVFDRILEEVRRPVQIDHIIVKVSASVGVTFCDADHAPDAAELLREADQAVYRAKSAGRDRYSFERRSEPHSHGAAGNGAA</sequence>
<feature type="domain" description="GGDEF" evidence="6">
    <location>
        <begin position="368"/>
        <end position="498"/>
    </location>
</feature>